<name>A0ABY1ZR83_9GAMM</name>
<dbReference type="PRINTS" id="PR01021">
    <property type="entry name" value="OMPADOMAIN"/>
</dbReference>
<dbReference type="Proteomes" id="UP000313645">
    <property type="component" value="Unassembled WGS sequence"/>
</dbReference>
<evidence type="ECO:0000259" key="6">
    <source>
        <dbReference type="PROSITE" id="PS51123"/>
    </source>
</evidence>
<dbReference type="Pfam" id="PF00691">
    <property type="entry name" value="OmpA"/>
    <property type="match status" value="1"/>
</dbReference>
<dbReference type="PRINTS" id="PR01023">
    <property type="entry name" value="NAFLGMOTY"/>
</dbReference>
<gene>
    <name evidence="7" type="ORF">EZI54_00130</name>
</gene>
<evidence type="ECO:0000256" key="2">
    <source>
        <dbReference type="ARBA" id="ARBA00023136"/>
    </source>
</evidence>
<feature type="domain" description="OmpA-like" evidence="6">
    <location>
        <begin position="174"/>
        <end position="303"/>
    </location>
</feature>
<dbReference type="InterPro" id="IPR036737">
    <property type="entry name" value="OmpA-like_sf"/>
</dbReference>
<dbReference type="SUPFAM" id="SSF103088">
    <property type="entry name" value="OmpA-like"/>
    <property type="match status" value="1"/>
</dbReference>
<feature type="chain" id="PRO_5046171032" evidence="5">
    <location>
        <begin position="28"/>
        <end position="304"/>
    </location>
</feature>
<reference evidence="7 8" key="1">
    <citation type="submission" date="2019-02" db="EMBL/GenBank/DDBJ databases">
        <title>Marinobacter halodurans sp. nov., a marine bacterium isolated from sea tidal flat.</title>
        <authorList>
            <person name="Yoo Y."/>
            <person name="Lee D.W."/>
            <person name="Kim B.S."/>
            <person name="Kim J.-J."/>
        </authorList>
    </citation>
    <scope>NUCLEOTIDE SEQUENCE [LARGE SCALE GENOMIC DNA]</scope>
    <source>
        <strain evidence="7 8">YJ-S3-2</strain>
    </source>
</reference>
<dbReference type="CDD" id="cd07185">
    <property type="entry name" value="OmpA_C-like"/>
    <property type="match status" value="1"/>
</dbReference>
<keyword evidence="8" id="KW-1185">Reference proteome</keyword>
<dbReference type="Gene3D" id="3.30.1330.60">
    <property type="entry name" value="OmpA-like domain"/>
    <property type="match status" value="1"/>
</dbReference>
<evidence type="ECO:0000256" key="3">
    <source>
        <dbReference type="PROSITE-ProRule" id="PRU00473"/>
    </source>
</evidence>
<dbReference type="InterPro" id="IPR041544">
    <property type="entry name" value="MotY_N"/>
</dbReference>
<dbReference type="Gene3D" id="2.60.40.2540">
    <property type="match status" value="1"/>
</dbReference>
<feature type="signal peptide" evidence="5">
    <location>
        <begin position="1"/>
        <end position="27"/>
    </location>
</feature>
<evidence type="ECO:0000313" key="7">
    <source>
        <dbReference type="EMBL" id="TBW59640.1"/>
    </source>
</evidence>
<protein>
    <submittedName>
        <fullName evidence="7">OmpA family protein</fullName>
    </submittedName>
</protein>
<keyword evidence="2 3" id="KW-0472">Membrane</keyword>
<comment type="caution">
    <text evidence="7">The sequence shown here is derived from an EMBL/GenBank/DDBJ whole genome shotgun (WGS) entry which is preliminary data.</text>
</comment>
<dbReference type="PANTHER" id="PTHR30329:SF17">
    <property type="entry name" value="LIPOPROTEIN YFIB-RELATED"/>
    <property type="match status" value="1"/>
</dbReference>
<feature type="region of interest" description="Disordered" evidence="4">
    <location>
        <begin position="265"/>
        <end position="304"/>
    </location>
</feature>
<dbReference type="InterPro" id="IPR050330">
    <property type="entry name" value="Bact_OuterMem_StrucFunc"/>
</dbReference>
<evidence type="ECO:0000256" key="4">
    <source>
        <dbReference type="SAM" id="MobiDB-lite"/>
    </source>
</evidence>
<sequence>MVRPMKNVLRPLLVLPLFAVPLPVTQAASYGAGIENSQWYLAASVFNCTMTHDVPGYGRAVFQHRAGEDLRFYLESNLRLMKAGQASLNVEAPSWRPGVSPRPLGQVHVSSNQRPVQVGTPQAMAMVDGLMQGMAPTVTSQGRYSSGPVRVRLSNINFADTYQEYQACVAGLLPVNYDQIKRSRIHFKLDSAQLSDADLDRLDLIVRFIQADSTIARIYVDGHTDRSGSRIHNRQLSEDRANTVAEYLKANGVPEDRIVTRYHGERYPASSNPAENRRTTVRLEREGERRSLQRAEADSDPRNG</sequence>
<dbReference type="InterPro" id="IPR006664">
    <property type="entry name" value="OMP_bac"/>
</dbReference>
<comment type="subcellular location">
    <subcellularLocation>
        <location evidence="1">Cell outer membrane</location>
    </subcellularLocation>
</comment>
<accession>A0ABY1ZR83</accession>
<evidence type="ECO:0000256" key="5">
    <source>
        <dbReference type="SAM" id="SignalP"/>
    </source>
</evidence>
<evidence type="ECO:0000256" key="1">
    <source>
        <dbReference type="ARBA" id="ARBA00004442"/>
    </source>
</evidence>
<dbReference type="PROSITE" id="PS51123">
    <property type="entry name" value="OMPA_2"/>
    <property type="match status" value="1"/>
</dbReference>
<dbReference type="EMBL" id="SJDL01000001">
    <property type="protein sequence ID" value="TBW59640.1"/>
    <property type="molecule type" value="Genomic_DNA"/>
</dbReference>
<dbReference type="PANTHER" id="PTHR30329">
    <property type="entry name" value="STATOR ELEMENT OF FLAGELLAR MOTOR COMPLEX"/>
    <property type="match status" value="1"/>
</dbReference>
<organism evidence="7 8">
    <name type="scientific">Marinobacter halodurans</name>
    <dbReference type="NCBI Taxonomy" id="2528979"/>
    <lineage>
        <taxon>Bacteria</taxon>
        <taxon>Pseudomonadati</taxon>
        <taxon>Pseudomonadota</taxon>
        <taxon>Gammaproteobacteria</taxon>
        <taxon>Pseudomonadales</taxon>
        <taxon>Marinobacteraceae</taxon>
        <taxon>Marinobacter</taxon>
    </lineage>
</organism>
<proteinExistence type="predicted"/>
<dbReference type="InterPro" id="IPR006665">
    <property type="entry name" value="OmpA-like"/>
</dbReference>
<keyword evidence="5" id="KW-0732">Signal</keyword>
<evidence type="ECO:0000313" key="8">
    <source>
        <dbReference type="Proteomes" id="UP000313645"/>
    </source>
</evidence>
<feature type="compositionally biased region" description="Basic and acidic residues" evidence="4">
    <location>
        <begin position="275"/>
        <end position="304"/>
    </location>
</feature>
<dbReference type="Pfam" id="PF18393">
    <property type="entry name" value="MotY_N"/>
    <property type="match status" value="1"/>
</dbReference>